<feature type="compositionally biased region" description="Low complexity" evidence="1">
    <location>
        <begin position="553"/>
        <end position="570"/>
    </location>
</feature>
<dbReference type="EMBL" id="PYSW02000014">
    <property type="protein sequence ID" value="KAG2386942.1"/>
    <property type="molecule type" value="Genomic_DNA"/>
</dbReference>
<accession>A0AA88GTV4</accession>
<dbReference type="AlphaFoldDB" id="A0AA88GTV4"/>
<sequence length="817" mass="87552">MQHPSNQPPSSNNPSSSSTNANNNNTAALAQMMQLSMNRGSGTGVTGGGTTLLPGSNMAQLMQAFNSAGNVDPSSAAAAMVTNMAALASARGINPSVLARSGLMGIPPVGMGMIPNVGNNTNTNNNNNNNTSTTTNTTSGSGVIHPSTSHLISSTQQQNTQNKWHDAVSKASRQILFNKIAEFKHNRPFSADELSDDKKSILSHVSKEWKSASTKEQFAKSVAIWLGKEGSKTSVDEMEKALLDILKKNSSSSSTHSGNNSGNSGGGNSNILDHTTHSSTTATGGTSTLTKDNSLFNMMATAATSIGNNTGNIPNMTNPVLSTNTAAASKLLSGNMSGVATTTTTTTGSTSIHPTTTATTTTTSTTTRLAVIQVILQLVTQPTRGLNSELTAEQKQQYLQIVDYLKPHIQTLTNIIQPLQKQVISLKKAAEENKLTPEGRKDLEKKSMYFQELLTIITFIKDENGSRKKLDTLKEQSLLGAKHIRNSIDAKLNAHERGTVQPGLGPTATTGATTTAGTTTAAATTTGTTTTASTAAMTSTTSSSGTGSGTGSGTTSSTTSSGSGTTSSTSIPHNTSTTIVLPSTTSSSKNMDLVLVQFLKEKVTEVSMIECCKKLHEASMNPLNEDAFYTSISDMMNNDMMNNEELLLLNHKKRKLSIPTGLKDQKKRMQPTDILKRSLHSLKLKQIHVLSVKYKLNVEHLEDMRYQINFVVTPEEKGILTLPNLSISVIVNHNDILPYSISFRNNYPNDKNNVFVNIRKSFNSLLIEKTTSFIDPSTTMSVHNNTYHIQRCNLSLPFILNSWILAINQVIDNELME</sequence>
<keyword evidence="3" id="KW-1185">Reference proteome</keyword>
<feature type="compositionally biased region" description="Polar residues" evidence="1">
    <location>
        <begin position="571"/>
        <end position="584"/>
    </location>
</feature>
<proteinExistence type="predicted"/>
<feature type="compositionally biased region" description="Low complexity" evidence="1">
    <location>
        <begin position="507"/>
        <end position="545"/>
    </location>
</feature>
<feature type="compositionally biased region" description="Low complexity" evidence="1">
    <location>
        <begin position="277"/>
        <end position="288"/>
    </location>
</feature>
<evidence type="ECO:0000256" key="1">
    <source>
        <dbReference type="SAM" id="MobiDB-lite"/>
    </source>
</evidence>
<feature type="compositionally biased region" description="Low complexity" evidence="1">
    <location>
        <begin position="119"/>
        <end position="142"/>
    </location>
</feature>
<dbReference type="GeneID" id="68094433"/>
<evidence type="ECO:0000313" key="2">
    <source>
        <dbReference type="EMBL" id="KAG2386942.1"/>
    </source>
</evidence>
<feature type="compositionally biased region" description="Low complexity" evidence="1">
    <location>
        <begin position="249"/>
        <end position="262"/>
    </location>
</feature>
<protein>
    <submittedName>
        <fullName evidence="2">Uncharacterized protein</fullName>
    </submittedName>
</protein>
<feature type="region of interest" description="Disordered" evidence="1">
    <location>
        <begin position="1"/>
        <end position="23"/>
    </location>
</feature>
<feature type="region of interest" description="Disordered" evidence="1">
    <location>
        <begin position="342"/>
        <end position="361"/>
    </location>
</feature>
<reference evidence="2 3" key="1">
    <citation type="journal article" date="2018" name="BMC Genomics">
        <title>The genome of Naegleria lovaniensis, the basis for a comparative approach to unravel pathogenicity factors of the human pathogenic amoeba N. fowleri.</title>
        <authorList>
            <person name="Liechti N."/>
            <person name="Schurch N."/>
            <person name="Bruggmann R."/>
            <person name="Wittwer M."/>
        </authorList>
    </citation>
    <scope>NUCLEOTIDE SEQUENCE [LARGE SCALE GENOMIC DNA]</scope>
    <source>
        <strain evidence="2 3">ATCC 30569</strain>
    </source>
</reference>
<name>A0AA88GTV4_NAELO</name>
<gene>
    <name evidence="2" type="ORF">C9374_001977</name>
</gene>
<organism evidence="2 3">
    <name type="scientific">Naegleria lovaniensis</name>
    <name type="common">Amoeba</name>
    <dbReference type="NCBI Taxonomy" id="51637"/>
    <lineage>
        <taxon>Eukaryota</taxon>
        <taxon>Discoba</taxon>
        <taxon>Heterolobosea</taxon>
        <taxon>Tetramitia</taxon>
        <taxon>Eutetramitia</taxon>
        <taxon>Vahlkampfiidae</taxon>
        <taxon>Naegleria</taxon>
    </lineage>
</organism>
<comment type="caution">
    <text evidence="2">The sequence shown here is derived from an EMBL/GenBank/DDBJ whole genome shotgun (WGS) entry which is preliminary data.</text>
</comment>
<dbReference type="RefSeq" id="XP_044550934.1">
    <property type="nucleotide sequence ID" value="XM_044691343.1"/>
</dbReference>
<evidence type="ECO:0000313" key="3">
    <source>
        <dbReference type="Proteomes" id="UP000816034"/>
    </source>
</evidence>
<feature type="region of interest" description="Disordered" evidence="1">
    <location>
        <begin position="119"/>
        <end position="166"/>
    </location>
</feature>
<feature type="compositionally biased region" description="Polar residues" evidence="1">
    <location>
        <begin position="146"/>
        <end position="162"/>
    </location>
</feature>
<feature type="region of interest" description="Disordered" evidence="1">
    <location>
        <begin position="249"/>
        <end position="288"/>
    </location>
</feature>
<feature type="region of interest" description="Disordered" evidence="1">
    <location>
        <begin position="497"/>
        <end position="584"/>
    </location>
</feature>
<dbReference type="Proteomes" id="UP000816034">
    <property type="component" value="Unassembled WGS sequence"/>
</dbReference>